<evidence type="ECO:0000259" key="3">
    <source>
        <dbReference type="Pfam" id="PF10017"/>
    </source>
</evidence>
<evidence type="ECO:0000313" key="4">
    <source>
        <dbReference type="EMBL" id="CAG8631427.1"/>
    </source>
</evidence>
<dbReference type="GO" id="GO:0008168">
    <property type="term" value="F:methyltransferase activity"/>
    <property type="evidence" value="ECO:0007669"/>
    <property type="project" value="UniProtKB-KW"/>
</dbReference>
<dbReference type="Pfam" id="PF10017">
    <property type="entry name" value="Methyltransf_33"/>
    <property type="match status" value="1"/>
</dbReference>
<protein>
    <submittedName>
        <fullName evidence="4">1762_t:CDS:1</fullName>
    </submittedName>
</protein>
<dbReference type="EMBL" id="CAJVPY010004930">
    <property type="protein sequence ID" value="CAG8631427.1"/>
    <property type="molecule type" value="Genomic_DNA"/>
</dbReference>
<evidence type="ECO:0000256" key="1">
    <source>
        <dbReference type="ARBA" id="ARBA00022603"/>
    </source>
</evidence>
<accession>A0A9N9D9G3</accession>
<keyword evidence="5" id="KW-1185">Reference proteome</keyword>
<dbReference type="InterPro" id="IPR051128">
    <property type="entry name" value="EgtD_Methyltrsf_superfamily"/>
</dbReference>
<sequence>MPIKSGSIINFCKTKVTNQNLINDIIKGLTTKENDEKVIPTVILYDDRGLQLFDKITYIDEYYLTNCEIDILNKYVDQLTDSGSSLIELGAGRAFEDEIHPELKHTGAGILILDQIQMVVR</sequence>
<organism evidence="4 5">
    <name type="scientific">Dentiscutata erythropus</name>
    <dbReference type="NCBI Taxonomy" id="1348616"/>
    <lineage>
        <taxon>Eukaryota</taxon>
        <taxon>Fungi</taxon>
        <taxon>Fungi incertae sedis</taxon>
        <taxon>Mucoromycota</taxon>
        <taxon>Glomeromycotina</taxon>
        <taxon>Glomeromycetes</taxon>
        <taxon>Diversisporales</taxon>
        <taxon>Gigasporaceae</taxon>
        <taxon>Dentiscutata</taxon>
    </lineage>
</organism>
<evidence type="ECO:0000313" key="5">
    <source>
        <dbReference type="Proteomes" id="UP000789405"/>
    </source>
</evidence>
<dbReference type="PANTHER" id="PTHR43397">
    <property type="entry name" value="ERGOTHIONEINE BIOSYNTHESIS PROTEIN 1"/>
    <property type="match status" value="1"/>
</dbReference>
<gene>
    <name evidence="4" type="ORF">DERYTH_LOCUS9166</name>
</gene>
<dbReference type="PANTHER" id="PTHR43397:SF1">
    <property type="entry name" value="ERGOTHIONEINE BIOSYNTHESIS PROTEIN 1"/>
    <property type="match status" value="1"/>
</dbReference>
<dbReference type="OrthoDB" id="2420383at2759"/>
<dbReference type="InterPro" id="IPR019257">
    <property type="entry name" value="MeTrfase_dom"/>
</dbReference>
<dbReference type="Gene3D" id="3.40.50.150">
    <property type="entry name" value="Vaccinia Virus protein VP39"/>
    <property type="match status" value="1"/>
</dbReference>
<dbReference type="AlphaFoldDB" id="A0A9N9D9G3"/>
<comment type="caution">
    <text evidence="4">The sequence shown here is derived from an EMBL/GenBank/DDBJ whole genome shotgun (WGS) entry which is preliminary data.</text>
</comment>
<dbReference type="GO" id="GO:0032259">
    <property type="term" value="P:methylation"/>
    <property type="evidence" value="ECO:0007669"/>
    <property type="project" value="UniProtKB-KW"/>
</dbReference>
<dbReference type="Proteomes" id="UP000789405">
    <property type="component" value="Unassembled WGS sequence"/>
</dbReference>
<evidence type="ECO:0000256" key="2">
    <source>
        <dbReference type="ARBA" id="ARBA00022679"/>
    </source>
</evidence>
<keyword evidence="2" id="KW-0808">Transferase</keyword>
<dbReference type="InterPro" id="IPR029063">
    <property type="entry name" value="SAM-dependent_MTases_sf"/>
</dbReference>
<feature type="domain" description="Histidine-specific methyltransferase SAM-dependent" evidence="3">
    <location>
        <begin position="23"/>
        <end position="94"/>
    </location>
</feature>
<proteinExistence type="predicted"/>
<reference evidence="4" key="1">
    <citation type="submission" date="2021-06" db="EMBL/GenBank/DDBJ databases">
        <authorList>
            <person name="Kallberg Y."/>
            <person name="Tangrot J."/>
            <person name="Rosling A."/>
        </authorList>
    </citation>
    <scope>NUCLEOTIDE SEQUENCE</scope>
    <source>
        <strain evidence="4">MA453B</strain>
    </source>
</reference>
<name>A0A9N9D9G3_9GLOM</name>
<keyword evidence="1" id="KW-0489">Methyltransferase</keyword>